<gene>
    <name evidence="1" type="ORF">NDR86_13420</name>
</gene>
<keyword evidence="2" id="KW-1185">Reference proteome</keyword>
<evidence type="ECO:0000313" key="1">
    <source>
        <dbReference type="EMBL" id="MCM6774475.1"/>
    </source>
</evidence>
<accession>A0A9X2IY15</accession>
<dbReference type="Gene3D" id="3.40.50.300">
    <property type="entry name" value="P-loop containing nucleotide triphosphate hydrolases"/>
    <property type="match status" value="1"/>
</dbReference>
<evidence type="ECO:0000313" key="2">
    <source>
        <dbReference type="Proteomes" id="UP001139157"/>
    </source>
</evidence>
<proteinExistence type="predicted"/>
<organism evidence="1 2">
    <name type="scientific">Nocardia pulmonis</name>
    <dbReference type="NCBI Taxonomy" id="2951408"/>
    <lineage>
        <taxon>Bacteria</taxon>
        <taxon>Bacillati</taxon>
        <taxon>Actinomycetota</taxon>
        <taxon>Actinomycetes</taxon>
        <taxon>Mycobacteriales</taxon>
        <taxon>Nocardiaceae</taxon>
        <taxon>Nocardia</taxon>
    </lineage>
</organism>
<dbReference type="EMBL" id="JAMRXG010000005">
    <property type="protein sequence ID" value="MCM6774475.1"/>
    <property type="molecule type" value="Genomic_DNA"/>
</dbReference>
<dbReference type="RefSeq" id="WP_251912091.1">
    <property type="nucleotide sequence ID" value="NZ_JAMRXG010000005.1"/>
</dbReference>
<dbReference type="Pfam" id="PF13671">
    <property type="entry name" value="AAA_33"/>
    <property type="match status" value="1"/>
</dbReference>
<dbReference type="Proteomes" id="UP001139157">
    <property type="component" value="Unassembled WGS sequence"/>
</dbReference>
<dbReference type="SUPFAM" id="SSF52540">
    <property type="entry name" value="P-loop containing nucleoside triphosphate hydrolases"/>
    <property type="match status" value="1"/>
</dbReference>
<dbReference type="InterPro" id="IPR027417">
    <property type="entry name" value="P-loop_NTPase"/>
</dbReference>
<comment type="caution">
    <text evidence="1">The sequence shown here is derived from an EMBL/GenBank/DDBJ whole genome shotgun (WGS) entry which is preliminary data.</text>
</comment>
<sequence>MKNPGVLVVLRGNSGSGKSSVAAAVQRRFERGTCAVVSQDAVRRQLLREPDEPDRLNIALIEHIALFCLARGLITIVEGILDAQRYSAMLERVASNADAALFYAFDLSLAETLTRHAQRPQAASIPPELMEQWYHGWQPLAFTTETRIDSTWPLEAITDRICRDLAATGVSTHPDDTTP</sequence>
<name>A0A9X2IY15_9NOCA</name>
<dbReference type="AlphaFoldDB" id="A0A9X2IY15"/>
<protein>
    <submittedName>
        <fullName evidence="1">AAA family ATPase</fullName>
    </submittedName>
</protein>
<reference evidence="1" key="1">
    <citation type="submission" date="2022-06" db="EMBL/GenBank/DDBJ databases">
        <title>Novel species in genus nocardia.</title>
        <authorList>
            <person name="Li F."/>
        </authorList>
    </citation>
    <scope>NUCLEOTIDE SEQUENCE</scope>
    <source>
        <strain evidence="1">CDC141</strain>
    </source>
</reference>